<dbReference type="AlphaFoldDB" id="A0A1X0N574"/>
<name>A0A1X0N574_9PSED</name>
<dbReference type="Proteomes" id="UP000192815">
    <property type="component" value="Unassembled WGS sequence"/>
</dbReference>
<reference evidence="3" key="1">
    <citation type="submission" date="2017-02" db="EMBL/GenBank/DDBJ databases">
        <title>Pseudomonas floridae sp. nov., a novel pathogenic bacterial species isolated from tomato.</title>
        <authorList>
            <person name="Timilsina S."/>
            <person name="Vallad G.E."/>
            <person name="Jones J.B."/>
        </authorList>
    </citation>
    <scope>NUCLEOTIDE SEQUENCE [LARGE SCALE GENOMIC DNA]</scope>
    <source>
        <strain evidence="3">GEV388</strain>
    </source>
</reference>
<evidence type="ECO:0000256" key="1">
    <source>
        <dbReference type="SAM" id="SignalP"/>
    </source>
</evidence>
<sequence>MTDTLRSIYLSVFGLLLCATGHAQANPQSPPPLNVVLGQTHLQLIDHEGRCALSESRQRPRELEMAWPCQFSPDRQGSARVETVRKTPVVLVMRSEPQSPPETGCLTQTQAVRLIDGKLETSVRMDTAGCGYGADQKVFVGLFDW</sequence>
<feature type="signal peptide" evidence="1">
    <location>
        <begin position="1"/>
        <end position="25"/>
    </location>
</feature>
<evidence type="ECO:0000313" key="2">
    <source>
        <dbReference type="EMBL" id="ORC58560.1"/>
    </source>
</evidence>
<feature type="chain" id="PRO_5012055039" evidence="1">
    <location>
        <begin position="26"/>
        <end position="145"/>
    </location>
</feature>
<accession>A0A1X0N574</accession>
<organism evidence="2 3">
    <name type="scientific">Pseudomonas floridensis</name>
    <dbReference type="NCBI Taxonomy" id="1958950"/>
    <lineage>
        <taxon>Bacteria</taxon>
        <taxon>Pseudomonadati</taxon>
        <taxon>Pseudomonadota</taxon>
        <taxon>Gammaproteobacteria</taxon>
        <taxon>Pseudomonadales</taxon>
        <taxon>Pseudomonadaceae</taxon>
        <taxon>Pseudomonas</taxon>
    </lineage>
</organism>
<proteinExistence type="predicted"/>
<comment type="caution">
    <text evidence="2">The sequence shown here is derived from an EMBL/GenBank/DDBJ whole genome shotgun (WGS) entry which is preliminary data.</text>
</comment>
<dbReference type="RefSeq" id="WP_083183710.1">
    <property type="nucleotide sequence ID" value="NZ_CBCRZR010000016.1"/>
</dbReference>
<keyword evidence="1" id="KW-0732">Signal</keyword>
<protein>
    <submittedName>
        <fullName evidence="2">Uncharacterized protein</fullName>
    </submittedName>
</protein>
<evidence type="ECO:0000313" key="3">
    <source>
        <dbReference type="Proteomes" id="UP000192815"/>
    </source>
</evidence>
<dbReference type="OrthoDB" id="6930070at2"/>
<keyword evidence="3" id="KW-1185">Reference proteome</keyword>
<gene>
    <name evidence="2" type="ORF">BZK31_14880</name>
</gene>
<dbReference type="EMBL" id="MUIO01000055">
    <property type="protein sequence ID" value="ORC58560.1"/>
    <property type="molecule type" value="Genomic_DNA"/>
</dbReference>